<dbReference type="InterPro" id="IPR022761">
    <property type="entry name" value="Fumarate_lyase_N"/>
</dbReference>
<gene>
    <name evidence="6" type="ordered locus">VMUT_0530</name>
</gene>
<evidence type="ECO:0000313" key="7">
    <source>
        <dbReference type="Proteomes" id="UP000007485"/>
    </source>
</evidence>
<dbReference type="GO" id="GO:0006188">
    <property type="term" value="P:IMP biosynthetic process"/>
    <property type="evidence" value="ECO:0007669"/>
    <property type="project" value="InterPro"/>
</dbReference>
<dbReference type="Pfam" id="PF00206">
    <property type="entry name" value="Lyase_1"/>
    <property type="match status" value="1"/>
</dbReference>
<name>F0QV09_VULM7</name>
<dbReference type="Proteomes" id="UP000007485">
    <property type="component" value="Chromosome"/>
</dbReference>
<reference evidence="6 7" key="1">
    <citation type="journal article" date="2011" name="J. Bacteriol.">
        <title>Complete genome sequence of 'Vulcanisaeta moutnovskia' strain 768-28, a novel member of the hyperthermophilic crenarchaeal genus vulcanisaeta.</title>
        <authorList>
            <person name="Gumerov V.M."/>
            <person name="Mardanov A.V."/>
            <person name="Beletsky A.V."/>
            <person name="Prokofeva M.I."/>
            <person name="Bonch-Osmolovskaya E.A."/>
            <person name="Ravin N.V."/>
            <person name="Skryabin K.G."/>
        </authorList>
    </citation>
    <scope>NUCLEOTIDE SEQUENCE [LARGE SCALE GENOMIC DNA]</scope>
    <source>
        <strain evidence="6 7">768-28</strain>
    </source>
</reference>
<dbReference type="AlphaFoldDB" id="F0QV09"/>
<dbReference type="RefSeq" id="WP_013603904.1">
    <property type="nucleotide sequence ID" value="NC_015151.1"/>
</dbReference>
<keyword evidence="3" id="KW-0658">Purine biosynthesis</keyword>
<dbReference type="GO" id="GO:0004018">
    <property type="term" value="F:N6-(1,2-dicarboxyethyl)AMP AMP-lyase (fumarate-forming) activity"/>
    <property type="evidence" value="ECO:0007669"/>
    <property type="project" value="InterPro"/>
</dbReference>
<feature type="domain" description="Fumarate lyase N-terminal" evidence="4">
    <location>
        <begin position="68"/>
        <end position="303"/>
    </location>
</feature>
<dbReference type="InterPro" id="IPR008948">
    <property type="entry name" value="L-Aspartase-like"/>
</dbReference>
<dbReference type="NCBIfam" id="NF006764">
    <property type="entry name" value="PRK09285.1"/>
    <property type="match status" value="1"/>
</dbReference>
<dbReference type="InterPro" id="IPR013539">
    <property type="entry name" value="PurB_C"/>
</dbReference>
<dbReference type="OrthoDB" id="26319at2157"/>
<feature type="domain" description="Adenylosuccinate lyase PurB C-terminal" evidence="5">
    <location>
        <begin position="322"/>
        <end position="433"/>
    </location>
</feature>
<organism evidence="6 7">
    <name type="scientific">Vulcanisaeta moutnovskia (strain 768-28)</name>
    <dbReference type="NCBI Taxonomy" id="985053"/>
    <lineage>
        <taxon>Archaea</taxon>
        <taxon>Thermoproteota</taxon>
        <taxon>Thermoprotei</taxon>
        <taxon>Thermoproteales</taxon>
        <taxon>Thermoproteaceae</taxon>
        <taxon>Vulcanisaeta</taxon>
    </lineage>
</organism>
<dbReference type="PANTHER" id="PTHR43411">
    <property type="entry name" value="ADENYLOSUCCINATE LYASE"/>
    <property type="match status" value="1"/>
</dbReference>
<dbReference type="eggNOG" id="arCOG01747">
    <property type="taxonomic scope" value="Archaea"/>
</dbReference>
<dbReference type="Gene3D" id="1.10.275.10">
    <property type="entry name" value="Fumarase/aspartase (N-terminal domain)"/>
    <property type="match status" value="1"/>
</dbReference>
<accession>F0QV09</accession>
<keyword evidence="7" id="KW-1185">Reference proteome</keyword>
<dbReference type="Gene3D" id="1.10.40.30">
    <property type="entry name" value="Fumarase/aspartase (C-terminal domain)"/>
    <property type="match status" value="1"/>
</dbReference>
<dbReference type="STRING" id="985053.VMUT_0530"/>
<dbReference type="HOGENOM" id="CLU_025566_2_0_2"/>
<dbReference type="PRINTS" id="PR00149">
    <property type="entry name" value="FUMRATELYASE"/>
</dbReference>
<evidence type="ECO:0000259" key="4">
    <source>
        <dbReference type="Pfam" id="PF00206"/>
    </source>
</evidence>
<dbReference type="KEGG" id="vmo:VMUT_0530"/>
<dbReference type="InterPro" id="IPR047136">
    <property type="entry name" value="PurB_bact"/>
</dbReference>
<dbReference type="InterPro" id="IPR000362">
    <property type="entry name" value="Fumarate_lyase_fam"/>
</dbReference>
<dbReference type="Gene3D" id="1.20.200.10">
    <property type="entry name" value="Fumarase/aspartase (Central domain)"/>
    <property type="match status" value="1"/>
</dbReference>
<evidence type="ECO:0000256" key="3">
    <source>
        <dbReference type="ARBA" id="ARBA00022755"/>
    </source>
</evidence>
<comment type="pathway">
    <text evidence="2">Purine metabolism; AMP biosynthesis via de novo pathway; AMP from IMP: step 2/2.</text>
</comment>
<dbReference type="GeneID" id="10288182"/>
<dbReference type="SUPFAM" id="SSF48557">
    <property type="entry name" value="L-aspartase-like"/>
    <property type="match status" value="1"/>
</dbReference>
<comment type="pathway">
    <text evidence="1">Purine metabolism; IMP biosynthesis via de novo pathway; 5-amino-1-(5-phospho-D-ribosyl)imidazole-4-carboxamide from 5-amino-1-(5-phospho-D-ribosyl)imidazole-4-carboxylate: step 2/2.</text>
</comment>
<evidence type="ECO:0000256" key="2">
    <source>
        <dbReference type="ARBA" id="ARBA00004734"/>
    </source>
</evidence>
<dbReference type="Pfam" id="PF08328">
    <property type="entry name" value="ASL_C"/>
    <property type="match status" value="1"/>
</dbReference>
<evidence type="ECO:0000259" key="5">
    <source>
        <dbReference type="Pfam" id="PF08328"/>
    </source>
</evidence>
<protein>
    <submittedName>
        <fullName evidence="6">Adenylosuccinate lyase domain protein</fullName>
    </submittedName>
</protein>
<evidence type="ECO:0000256" key="1">
    <source>
        <dbReference type="ARBA" id="ARBA00004706"/>
    </source>
</evidence>
<dbReference type="EMBL" id="CP002529">
    <property type="protein sequence ID" value="ADY00741.1"/>
    <property type="molecule type" value="Genomic_DNA"/>
</dbReference>
<evidence type="ECO:0000313" key="6">
    <source>
        <dbReference type="EMBL" id="ADY00741.1"/>
    </source>
</evidence>
<proteinExistence type="predicted"/>
<sequence length="473" mass="53276">MDYISPLDDRYYDELRDYAAVISEKAFVKYRLRVEILYLNFVVNVLSRVGLVKPLTKEEKERLLSLKFSDDDYERFKEIESKLGHDVKAIEYLFREKLSGVGLVRITHLTHLGLTSEDVNNLALGILVRIATYNYLMPELTNLLSTLVTLMERYASLPMLGRTHGQPATPTTLGKEIAYHACRLTHWFSVIADIKLQGKVSGATGSMASFSMISRDIDWIDELNRFVRGLGFEPALVTTQILPPDSLSQLLTSIGLMSQALINLAQDLWIYNMLGYVHVRGKPIGSSTMPHKVNPVDLENAEGNLKLGSSILMEISRHIQVSRLQRDLSDSTIKRNIGLGVAHVILGVRRLNAVLSSIDVDEDTISKDLNDHWEVLSEAVQVRLRALGMADAYERALTIFRVSRMGAEDYERALGELGVNDDTLRGLSPGKYIGYARELTMNCVSQCKYVLDIIKSRVNYEINTMKSLGFLEQ</sequence>
<dbReference type="PANTHER" id="PTHR43411:SF1">
    <property type="entry name" value="ADENYLOSUCCINATE LYASE"/>
    <property type="match status" value="1"/>
</dbReference>
<dbReference type="InterPro" id="IPR020557">
    <property type="entry name" value="Fumarate_lyase_CS"/>
</dbReference>
<keyword evidence="6" id="KW-0456">Lyase</keyword>
<dbReference type="PROSITE" id="PS00163">
    <property type="entry name" value="FUMARATE_LYASES"/>
    <property type="match status" value="1"/>
</dbReference>
<dbReference type="InterPro" id="IPR024083">
    <property type="entry name" value="Fumarase/histidase_N"/>
</dbReference>